<dbReference type="OrthoDB" id="581532at2"/>
<dbReference type="Pfam" id="PF03476">
    <property type="entry name" value="MOSC_N"/>
    <property type="match status" value="1"/>
</dbReference>
<evidence type="ECO:0000313" key="2">
    <source>
        <dbReference type="EMBL" id="KFF06885.1"/>
    </source>
</evidence>
<dbReference type="GO" id="GO:0003824">
    <property type="term" value="F:catalytic activity"/>
    <property type="evidence" value="ECO:0007669"/>
    <property type="project" value="InterPro"/>
</dbReference>
<comment type="caution">
    <text evidence="2">The sequence shown here is derived from an EMBL/GenBank/DDBJ whole genome shotgun (WGS) entry which is preliminary data.</text>
</comment>
<evidence type="ECO:0000259" key="1">
    <source>
        <dbReference type="PROSITE" id="PS51340"/>
    </source>
</evidence>
<accession>A0A085ZR21</accession>
<dbReference type="InterPro" id="IPR011037">
    <property type="entry name" value="Pyrv_Knase-like_insert_dom_sf"/>
</dbReference>
<dbReference type="SUPFAM" id="SSF141673">
    <property type="entry name" value="MOSC N-terminal domain-like"/>
    <property type="match status" value="1"/>
</dbReference>
<dbReference type="EMBL" id="JPRL01000001">
    <property type="protein sequence ID" value="KFF06885.1"/>
    <property type="molecule type" value="Genomic_DNA"/>
</dbReference>
<reference evidence="2 3" key="1">
    <citation type="submission" date="2014-07" db="EMBL/GenBank/DDBJ databases">
        <title>Genome of Flavobacterium reichenbachii LMG 25512.</title>
        <authorList>
            <person name="Stropko S.J."/>
            <person name="Pipes S.E."/>
            <person name="Newman J.D."/>
        </authorList>
    </citation>
    <scope>NUCLEOTIDE SEQUENCE [LARGE SCALE GENOMIC DNA]</scope>
    <source>
        <strain evidence="2 3">LMG 25512</strain>
    </source>
</reference>
<organism evidence="2 3">
    <name type="scientific">Flavobacterium reichenbachii</name>
    <dbReference type="NCBI Taxonomy" id="362418"/>
    <lineage>
        <taxon>Bacteria</taxon>
        <taxon>Pseudomonadati</taxon>
        <taxon>Bacteroidota</taxon>
        <taxon>Flavobacteriia</taxon>
        <taxon>Flavobacteriales</taxon>
        <taxon>Flavobacteriaceae</taxon>
        <taxon>Flavobacterium</taxon>
    </lineage>
</organism>
<dbReference type="Proteomes" id="UP000028715">
    <property type="component" value="Unassembled WGS sequence"/>
</dbReference>
<feature type="domain" description="MOSC" evidence="1">
    <location>
        <begin position="120"/>
        <end position="264"/>
    </location>
</feature>
<dbReference type="PANTHER" id="PTHR14237:SF19">
    <property type="entry name" value="MITOCHONDRIAL AMIDOXIME REDUCING COMPONENT 1"/>
    <property type="match status" value="1"/>
</dbReference>
<dbReference type="PANTHER" id="PTHR14237">
    <property type="entry name" value="MOLYBDOPTERIN COFACTOR SULFURASE MOSC"/>
    <property type="match status" value="1"/>
</dbReference>
<sequence length="264" mass="30526">MSALYVVKEIYIYPIKSLAGISCKSALAEEMGFENDRRWMLINTENLHVTQREYPVMSQFYPQISDGKISISFEDHKHEFSIDEHLPNKIETNVWDDKSDVFEVNETTSKWFSDRLGFECKLVKILKNGDRKHESSKSKEIFNVSLADGYPYLLVGTESLDFLNEKLDEKITVKRFRPNIVISTKIAHEEDDFKDFRIGEVEFRNIKPCGRCIMVNNDPQKAIVKKEPLKTLSKYRNVNNSVLFGTNIVSLNSGTIHVDDEVVF</sequence>
<evidence type="ECO:0000313" key="3">
    <source>
        <dbReference type="Proteomes" id="UP000028715"/>
    </source>
</evidence>
<proteinExistence type="predicted"/>
<dbReference type="InterPro" id="IPR005303">
    <property type="entry name" value="MOCOS_middle"/>
</dbReference>
<dbReference type="RefSeq" id="WP_035685851.1">
    <property type="nucleotide sequence ID" value="NZ_JPRL01000001.1"/>
</dbReference>
<dbReference type="GO" id="GO:0030170">
    <property type="term" value="F:pyridoxal phosphate binding"/>
    <property type="evidence" value="ECO:0007669"/>
    <property type="project" value="InterPro"/>
</dbReference>
<dbReference type="PROSITE" id="PS51340">
    <property type="entry name" value="MOSC"/>
    <property type="match status" value="1"/>
</dbReference>
<name>A0A085ZR21_9FLAO</name>
<dbReference type="Pfam" id="PF03473">
    <property type="entry name" value="MOSC"/>
    <property type="match status" value="1"/>
</dbReference>
<dbReference type="AlphaFoldDB" id="A0A085ZR21"/>
<protein>
    <submittedName>
        <fullName evidence="2">Sulfurase</fullName>
    </submittedName>
</protein>
<dbReference type="SUPFAM" id="SSF50800">
    <property type="entry name" value="PK beta-barrel domain-like"/>
    <property type="match status" value="1"/>
</dbReference>
<dbReference type="GO" id="GO:0030151">
    <property type="term" value="F:molybdenum ion binding"/>
    <property type="evidence" value="ECO:0007669"/>
    <property type="project" value="InterPro"/>
</dbReference>
<dbReference type="InterPro" id="IPR005302">
    <property type="entry name" value="MoCF_Sase_C"/>
</dbReference>
<dbReference type="STRING" id="362418.IW19_15815"/>
<gene>
    <name evidence="2" type="ORF">IW19_15815</name>
</gene>
<dbReference type="eggNOG" id="COG3217">
    <property type="taxonomic scope" value="Bacteria"/>
</dbReference>
<keyword evidence="3" id="KW-1185">Reference proteome</keyword>